<sequence>MSKHIRVAVGVELRRRFGKALEGQLVASRGCAADPLTTADCDANHIPHTSPSPSISISLRMETSPSRHAQNSELNHGPIVPAANLKTGRRKSQTTRTSDPNPKPCDLQNLPRQTRLADQIFPSARSRGIRRAHGAQDTYRPLVPHLTHSINTTLTHHETRPRVPRTAPHALRNMPSGRRRAKPQCLAARTGG</sequence>
<evidence type="ECO:0000313" key="2">
    <source>
        <dbReference type="EMBL" id="KAF2404144.1"/>
    </source>
</evidence>
<keyword evidence="3" id="KW-1185">Reference proteome</keyword>
<accession>A0A6G1I7I6</accession>
<proteinExistence type="predicted"/>
<feature type="compositionally biased region" description="Polar residues" evidence="1">
    <location>
        <begin position="63"/>
        <end position="74"/>
    </location>
</feature>
<feature type="region of interest" description="Disordered" evidence="1">
    <location>
        <begin position="63"/>
        <end position="113"/>
    </location>
</feature>
<feature type="region of interest" description="Disordered" evidence="1">
    <location>
        <begin position="167"/>
        <end position="192"/>
    </location>
</feature>
<dbReference type="Proteomes" id="UP000799640">
    <property type="component" value="Unassembled WGS sequence"/>
</dbReference>
<evidence type="ECO:0000256" key="1">
    <source>
        <dbReference type="SAM" id="MobiDB-lite"/>
    </source>
</evidence>
<protein>
    <submittedName>
        <fullName evidence="2">Uncharacterized protein</fullName>
    </submittedName>
</protein>
<dbReference type="EMBL" id="ML996688">
    <property type="protein sequence ID" value="KAF2404144.1"/>
    <property type="molecule type" value="Genomic_DNA"/>
</dbReference>
<reference evidence="2" key="1">
    <citation type="journal article" date="2020" name="Stud. Mycol.">
        <title>101 Dothideomycetes genomes: a test case for predicting lifestyles and emergence of pathogens.</title>
        <authorList>
            <person name="Haridas S."/>
            <person name="Albert R."/>
            <person name="Binder M."/>
            <person name="Bloem J."/>
            <person name="Labutti K."/>
            <person name="Salamov A."/>
            <person name="Andreopoulos B."/>
            <person name="Baker S."/>
            <person name="Barry K."/>
            <person name="Bills G."/>
            <person name="Bluhm B."/>
            <person name="Cannon C."/>
            <person name="Castanera R."/>
            <person name="Culley D."/>
            <person name="Daum C."/>
            <person name="Ezra D."/>
            <person name="Gonzalez J."/>
            <person name="Henrissat B."/>
            <person name="Kuo A."/>
            <person name="Liang C."/>
            <person name="Lipzen A."/>
            <person name="Lutzoni F."/>
            <person name="Magnuson J."/>
            <person name="Mondo S."/>
            <person name="Nolan M."/>
            <person name="Ohm R."/>
            <person name="Pangilinan J."/>
            <person name="Park H.-J."/>
            <person name="Ramirez L."/>
            <person name="Alfaro M."/>
            <person name="Sun H."/>
            <person name="Tritt A."/>
            <person name="Yoshinaga Y."/>
            <person name="Zwiers L.-H."/>
            <person name="Turgeon B."/>
            <person name="Goodwin S."/>
            <person name="Spatafora J."/>
            <person name="Crous P."/>
            <person name="Grigoriev I."/>
        </authorList>
    </citation>
    <scope>NUCLEOTIDE SEQUENCE</scope>
    <source>
        <strain evidence="2">CBS 262.69</strain>
    </source>
</reference>
<dbReference type="AlphaFoldDB" id="A0A6G1I7I6"/>
<evidence type="ECO:0000313" key="3">
    <source>
        <dbReference type="Proteomes" id="UP000799640"/>
    </source>
</evidence>
<gene>
    <name evidence="2" type="ORF">EJ06DRAFT_189449</name>
</gene>
<name>A0A6G1I7I6_9PEZI</name>
<organism evidence="2 3">
    <name type="scientific">Trichodelitschia bisporula</name>
    <dbReference type="NCBI Taxonomy" id="703511"/>
    <lineage>
        <taxon>Eukaryota</taxon>
        <taxon>Fungi</taxon>
        <taxon>Dikarya</taxon>
        <taxon>Ascomycota</taxon>
        <taxon>Pezizomycotina</taxon>
        <taxon>Dothideomycetes</taxon>
        <taxon>Dothideomycetes incertae sedis</taxon>
        <taxon>Phaeotrichales</taxon>
        <taxon>Phaeotrichaceae</taxon>
        <taxon>Trichodelitschia</taxon>
    </lineage>
</organism>